<evidence type="ECO:0000313" key="1">
    <source>
        <dbReference type="EMBL" id="MFC3101387.1"/>
    </source>
</evidence>
<proteinExistence type="predicted"/>
<dbReference type="EMBL" id="JBHRSU010000032">
    <property type="protein sequence ID" value="MFC3101387.1"/>
    <property type="molecule type" value="Genomic_DNA"/>
</dbReference>
<gene>
    <name evidence="1" type="ORF">ACFODK_10865</name>
</gene>
<evidence type="ECO:0000313" key="2">
    <source>
        <dbReference type="Proteomes" id="UP001595378"/>
    </source>
</evidence>
<protein>
    <submittedName>
        <fullName evidence="1">Uncharacterized protein</fullName>
    </submittedName>
</protein>
<dbReference type="Proteomes" id="UP001595378">
    <property type="component" value="Unassembled WGS sequence"/>
</dbReference>
<organism evidence="1 2">
    <name type="scientific">Alteraurantiacibacter lauratis</name>
    <dbReference type="NCBI Taxonomy" id="2054627"/>
    <lineage>
        <taxon>Bacteria</taxon>
        <taxon>Pseudomonadati</taxon>
        <taxon>Pseudomonadota</taxon>
        <taxon>Alphaproteobacteria</taxon>
        <taxon>Sphingomonadales</taxon>
        <taxon>Erythrobacteraceae</taxon>
        <taxon>Alteraurantiacibacter</taxon>
    </lineage>
</organism>
<accession>A0ABV7EIE8</accession>
<sequence length="55" mass="6221">MSLKIAQSHAWNLARTLMTSIVVIRIGDRLFGVVEAREFDGDTSSIVHEYDPFAR</sequence>
<keyword evidence="2" id="KW-1185">Reference proteome</keyword>
<name>A0ABV7EIE8_9SPHN</name>
<dbReference type="RefSeq" id="WP_336919292.1">
    <property type="nucleotide sequence ID" value="NZ_JBANRN010000009.1"/>
</dbReference>
<comment type="caution">
    <text evidence="1">The sequence shown here is derived from an EMBL/GenBank/DDBJ whole genome shotgun (WGS) entry which is preliminary data.</text>
</comment>
<reference evidence="2" key="1">
    <citation type="journal article" date="2019" name="Int. J. Syst. Evol. Microbiol.">
        <title>The Global Catalogue of Microorganisms (GCM) 10K type strain sequencing project: providing services to taxonomists for standard genome sequencing and annotation.</title>
        <authorList>
            <consortium name="The Broad Institute Genomics Platform"/>
            <consortium name="The Broad Institute Genome Sequencing Center for Infectious Disease"/>
            <person name="Wu L."/>
            <person name="Ma J."/>
        </authorList>
    </citation>
    <scope>NUCLEOTIDE SEQUENCE [LARGE SCALE GENOMIC DNA]</scope>
    <source>
        <strain evidence="2">KCTC 52606</strain>
    </source>
</reference>